<protein>
    <submittedName>
        <fullName evidence="1">Uncharacterized protein</fullName>
    </submittedName>
</protein>
<dbReference type="EMBL" id="CAICTM010002688">
    <property type="protein sequence ID" value="CAB9529963.1"/>
    <property type="molecule type" value="Genomic_DNA"/>
</dbReference>
<name>A0A9N8I0G8_9STRA</name>
<keyword evidence="2" id="KW-1185">Reference proteome</keyword>
<dbReference type="Proteomes" id="UP001153069">
    <property type="component" value="Unassembled WGS sequence"/>
</dbReference>
<accession>A0A9N8I0G8</accession>
<dbReference type="AlphaFoldDB" id="A0A9N8I0G8"/>
<sequence length="164" mass="18586">MAAPFAPSALLDLIDSFEYVPPPWTPVAHSNGLSQAKAHDVSFRVWFPSTNRRFRGMISFERYLESNEYRLVCHGKEIGWDDHSVLLGSSEEDAEVISLPPPSKWTFGECKKLASNNRQARVFVVHFGGSSLMKVQLAFNITPHVDHGKLFITAMTREHARWTE</sequence>
<reference evidence="1" key="1">
    <citation type="submission" date="2020-06" db="EMBL/GenBank/DDBJ databases">
        <authorList>
            <consortium name="Plant Systems Biology data submission"/>
        </authorList>
    </citation>
    <scope>NUCLEOTIDE SEQUENCE</scope>
    <source>
        <strain evidence="1">D6</strain>
    </source>
</reference>
<proteinExistence type="predicted"/>
<evidence type="ECO:0000313" key="2">
    <source>
        <dbReference type="Proteomes" id="UP001153069"/>
    </source>
</evidence>
<evidence type="ECO:0000313" key="1">
    <source>
        <dbReference type="EMBL" id="CAB9529963.1"/>
    </source>
</evidence>
<gene>
    <name evidence="1" type="ORF">SEMRO_2690_G334720.1</name>
</gene>
<comment type="caution">
    <text evidence="1">The sequence shown here is derived from an EMBL/GenBank/DDBJ whole genome shotgun (WGS) entry which is preliminary data.</text>
</comment>
<organism evidence="1 2">
    <name type="scientific">Seminavis robusta</name>
    <dbReference type="NCBI Taxonomy" id="568900"/>
    <lineage>
        <taxon>Eukaryota</taxon>
        <taxon>Sar</taxon>
        <taxon>Stramenopiles</taxon>
        <taxon>Ochrophyta</taxon>
        <taxon>Bacillariophyta</taxon>
        <taxon>Bacillariophyceae</taxon>
        <taxon>Bacillariophycidae</taxon>
        <taxon>Naviculales</taxon>
        <taxon>Naviculaceae</taxon>
        <taxon>Seminavis</taxon>
    </lineage>
</organism>